<evidence type="ECO:0000313" key="2">
    <source>
        <dbReference type="Proteomes" id="UP001314170"/>
    </source>
</evidence>
<name>A0AAV1RXB0_9ROSI</name>
<proteinExistence type="predicted"/>
<dbReference type="PANTHER" id="PTHR15663">
    <property type="entry name" value="COMM DOMAIN-CONTAINING PROTEIN 9"/>
    <property type="match status" value="1"/>
</dbReference>
<dbReference type="EMBL" id="CAWUPB010001160">
    <property type="protein sequence ID" value="CAK7341675.1"/>
    <property type="molecule type" value="Genomic_DNA"/>
</dbReference>
<keyword evidence="2" id="KW-1185">Reference proteome</keyword>
<dbReference type="PANTHER" id="PTHR15663:SF6">
    <property type="entry name" value="COMM DOMAIN-CONTAINING PROTEIN-RELATED"/>
    <property type="match status" value="1"/>
</dbReference>
<sequence length="273" mass="30681">MEEHDGDSLYLQLHKLSAAAAEEEEVEHILTTLWKTRRTGLPSLDKSRFQSLLNLPSLPELDPVLACLRSIIRKSVRENFSSDDLLKLFPPDLSLDLQTTLITLIQKYQNQWKEESSTEKHPLPRTSVSYQVRTSVPPSFTCFQSSEIPTQLWPRQDDADGRFNHNGFGASTSIIADTAASFTIQHDVTPPDNVANVPRLKSMTWTTENRNSSASSRVAIVTLKALGILCHKREIAGLLAVLLSHFPPSWKQQRLNRVAEYSIFQAVSAHGYC</sequence>
<gene>
    <name evidence="1" type="ORF">DCAF_LOCUS16403</name>
</gene>
<dbReference type="AlphaFoldDB" id="A0AAV1RXB0"/>
<accession>A0AAV1RXB0</accession>
<reference evidence="1 2" key="1">
    <citation type="submission" date="2024-01" db="EMBL/GenBank/DDBJ databases">
        <authorList>
            <person name="Waweru B."/>
        </authorList>
    </citation>
    <scope>NUCLEOTIDE SEQUENCE [LARGE SCALE GENOMIC DNA]</scope>
</reference>
<evidence type="ECO:0000313" key="1">
    <source>
        <dbReference type="EMBL" id="CAK7341675.1"/>
    </source>
</evidence>
<organism evidence="1 2">
    <name type="scientific">Dovyalis caffra</name>
    <dbReference type="NCBI Taxonomy" id="77055"/>
    <lineage>
        <taxon>Eukaryota</taxon>
        <taxon>Viridiplantae</taxon>
        <taxon>Streptophyta</taxon>
        <taxon>Embryophyta</taxon>
        <taxon>Tracheophyta</taxon>
        <taxon>Spermatophyta</taxon>
        <taxon>Magnoliopsida</taxon>
        <taxon>eudicotyledons</taxon>
        <taxon>Gunneridae</taxon>
        <taxon>Pentapetalae</taxon>
        <taxon>rosids</taxon>
        <taxon>fabids</taxon>
        <taxon>Malpighiales</taxon>
        <taxon>Salicaceae</taxon>
        <taxon>Flacourtieae</taxon>
        <taxon>Dovyalis</taxon>
    </lineage>
</organism>
<dbReference type="InterPro" id="IPR037360">
    <property type="entry name" value="COMMD9"/>
</dbReference>
<protein>
    <submittedName>
        <fullName evidence="1">Uncharacterized protein</fullName>
    </submittedName>
</protein>
<dbReference type="Proteomes" id="UP001314170">
    <property type="component" value="Unassembled WGS sequence"/>
</dbReference>
<comment type="caution">
    <text evidence="1">The sequence shown here is derived from an EMBL/GenBank/DDBJ whole genome shotgun (WGS) entry which is preliminary data.</text>
</comment>